<dbReference type="EMBL" id="JAWWNJ010000170">
    <property type="protein sequence ID" value="KAK6977317.1"/>
    <property type="molecule type" value="Genomic_DNA"/>
</dbReference>
<sequence>MSAELLPHVLKAFMDFYRECKDTLATYKKWEWVKKGGSWNAQKRVEAGEGNQKQGLIPVHFTVFGMVDRVQNGVIVLKRPEWKTMRISERRLRLEFDMQLLTIAQAVEHHGWDSDTIRDELSLASHREVPEGALLFATVLFDVRQLDRGLSIPYVLSVVQFEGMYRGVKSED</sequence>
<dbReference type="AlphaFoldDB" id="A0AAV9ZBY6"/>
<dbReference type="Proteomes" id="UP001362999">
    <property type="component" value="Unassembled WGS sequence"/>
</dbReference>
<name>A0AAV9ZBY6_9AGAR</name>
<reference evidence="1 2" key="1">
    <citation type="journal article" date="2024" name="J Genomics">
        <title>Draft genome sequencing and assembly of Favolaschia claudopus CIRM-BRFM 2984 isolated from oak limbs.</title>
        <authorList>
            <person name="Navarro D."/>
            <person name="Drula E."/>
            <person name="Chaduli D."/>
            <person name="Cazenave R."/>
            <person name="Ahrendt S."/>
            <person name="Wang J."/>
            <person name="Lipzen A."/>
            <person name="Daum C."/>
            <person name="Barry K."/>
            <person name="Grigoriev I.V."/>
            <person name="Favel A."/>
            <person name="Rosso M.N."/>
            <person name="Martin F."/>
        </authorList>
    </citation>
    <scope>NUCLEOTIDE SEQUENCE [LARGE SCALE GENOMIC DNA]</scope>
    <source>
        <strain evidence="1 2">CIRM-BRFM 2984</strain>
    </source>
</reference>
<evidence type="ECO:0000313" key="1">
    <source>
        <dbReference type="EMBL" id="KAK6977317.1"/>
    </source>
</evidence>
<comment type="caution">
    <text evidence="1">The sequence shown here is derived from an EMBL/GenBank/DDBJ whole genome shotgun (WGS) entry which is preliminary data.</text>
</comment>
<proteinExistence type="predicted"/>
<accession>A0AAV9ZBY6</accession>
<evidence type="ECO:0000313" key="2">
    <source>
        <dbReference type="Proteomes" id="UP001362999"/>
    </source>
</evidence>
<protein>
    <submittedName>
        <fullName evidence="1">Uncharacterized protein</fullName>
    </submittedName>
</protein>
<keyword evidence="2" id="KW-1185">Reference proteome</keyword>
<organism evidence="1 2">
    <name type="scientific">Favolaschia claudopus</name>
    <dbReference type="NCBI Taxonomy" id="2862362"/>
    <lineage>
        <taxon>Eukaryota</taxon>
        <taxon>Fungi</taxon>
        <taxon>Dikarya</taxon>
        <taxon>Basidiomycota</taxon>
        <taxon>Agaricomycotina</taxon>
        <taxon>Agaricomycetes</taxon>
        <taxon>Agaricomycetidae</taxon>
        <taxon>Agaricales</taxon>
        <taxon>Marasmiineae</taxon>
        <taxon>Mycenaceae</taxon>
        <taxon>Favolaschia</taxon>
    </lineage>
</organism>
<gene>
    <name evidence="1" type="ORF">R3P38DRAFT_3237453</name>
</gene>